<dbReference type="GO" id="GO:0042910">
    <property type="term" value="F:xenobiotic transmembrane transporter activity"/>
    <property type="evidence" value="ECO:0007669"/>
    <property type="project" value="TreeGrafter"/>
</dbReference>
<dbReference type="Gene3D" id="3.30.70.1320">
    <property type="entry name" value="Multidrug efflux transporter AcrB pore domain like"/>
    <property type="match status" value="1"/>
</dbReference>
<keyword evidence="3" id="KW-1003">Cell membrane</keyword>
<dbReference type="PANTHER" id="PTHR32063">
    <property type="match status" value="1"/>
</dbReference>
<evidence type="ECO:0000256" key="6">
    <source>
        <dbReference type="ARBA" id="ARBA00022989"/>
    </source>
</evidence>
<keyword evidence="5 8" id="KW-0812">Transmembrane</keyword>
<dbReference type="SUPFAM" id="SSF82714">
    <property type="entry name" value="Multidrug efflux transporter AcrB TolC docking domain, DN and DC subdomains"/>
    <property type="match status" value="2"/>
</dbReference>
<feature type="transmembrane region" description="Helical" evidence="8">
    <location>
        <begin position="334"/>
        <end position="353"/>
    </location>
</feature>
<evidence type="ECO:0000313" key="9">
    <source>
        <dbReference type="EMBL" id="MCL9682678.1"/>
    </source>
</evidence>
<feature type="transmembrane region" description="Helical" evidence="8">
    <location>
        <begin position="978"/>
        <end position="999"/>
    </location>
</feature>
<dbReference type="RefSeq" id="WP_250421381.1">
    <property type="nucleotide sequence ID" value="NZ_JAJKBJ010000001.1"/>
</dbReference>
<sequence>MSISGPFITRAIATSLLMFAILLTGALSYKLLPVSSLPDVDYPTIQVSTFYPGASPEVMASSVTAPLERQFGQMPGLEQMTSISSTGSSVITMQFTLSLGLDVAEQEVQQSINAASSFLPADLPNPPVYSKVNPSDTPIITLALTSKGLPLPKIEDYAETRLVPKLSQLSGVGLVSIGGGQRPAVRIQTNPNALSAYGLTMENVRSIVSASNVNAAKGNFDGPRLSYTINTNDQLLTAAEYRPLIIAYKDGAPVRLSDVANVIDGAENTMQAAWMNMEPAVILNIQRQPGANVIEVADRVKELLTRLRATLPHDIKAEILTDRTVSIRSSVDDVQFELLLSVVLVVMVIFLFLRNLSATIIPSISVPLALVGSLGVMYLLGFSLNNLTLMGLTIATGFVVDDAIVMIENIMRYLERGDTPLDAAHNGAKQIGFTIVSLSISLIGVLIPLLFMGDIVGRMFREFALTLTIAILISAFVSLTLTPMLCSRLLRHRGEHEKNNKIEKALEEGLNYIIDKYKVSLGWVLSHQPLILIIFFLTILINALLLFMIPKGFFPLQDTGVIQGISEASQTISFPAMAERQKALAQVVLEDPAVENLSSFIGIDGINSTLNSGRILITLKPLEERAGAMEVINRIQSNLQKVVGATLYMQPVQDLTIDTVVSRTQFQYSISAPDGSQVKKWSELMLDKMRRLSILQDVNTDQQNQGLVSLITVDRDMASRLGITMQMIDDTLYDSFGQRQISIMFTQSNQYRVVLEVLPWLQHASSAFRNLFINSSVTNSINPNSVASKAFVSNSSNSITSSGSVPFSTFSTLSHTVGPLQVTRLDQFPSATLSFNLAPNASLGDAVSAIDSIKQSLNIPESVHADFLGTAKSFRDALGNEGWLVLAAIIVVYIVLGVLYESYIHPITILSTLPSAFMGALLALFFTRNDLSVIALIAIILLIGLVMKNAIMMIDFALEQERKYQKPPQEAIYQAALLRFRPILMTTMASMLGAIPLAFSFGIGGELRRPLGIAIIGGLIVSQLITLYTTPVIYLAFDRMGRRIMSLGQPRLPVEGT</sequence>
<dbReference type="PRINTS" id="PR00702">
    <property type="entry name" value="ACRIFLAVINRP"/>
</dbReference>
<comment type="caution">
    <text evidence="9">The sequence shown here is derived from an EMBL/GenBank/DDBJ whole genome shotgun (WGS) entry which is preliminary data.</text>
</comment>
<dbReference type="Gene3D" id="1.20.1640.10">
    <property type="entry name" value="Multidrug efflux transporter AcrB transmembrane domain"/>
    <property type="match status" value="2"/>
</dbReference>
<comment type="subcellular location">
    <subcellularLocation>
        <location evidence="1">Cell inner membrane</location>
        <topology evidence="1">Multi-pass membrane protein</topology>
    </subcellularLocation>
</comment>
<dbReference type="Proteomes" id="UP001139721">
    <property type="component" value="Unassembled WGS sequence"/>
</dbReference>
<feature type="transmembrane region" description="Helical" evidence="8">
    <location>
        <begin position="1011"/>
        <end position="1037"/>
    </location>
</feature>
<name>A0A9X2CXM2_9GAMM</name>
<feature type="transmembrane region" description="Helical" evidence="8">
    <location>
        <begin position="463"/>
        <end position="486"/>
    </location>
</feature>
<dbReference type="SUPFAM" id="SSF82866">
    <property type="entry name" value="Multidrug efflux transporter AcrB transmembrane domain"/>
    <property type="match status" value="2"/>
</dbReference>
<keyword evidence="10" id="KW-1185">Reference proteome</keyword>
<dbReference type="EMBL" id="JAJKBJ010000001">
    <property type="protein sequence ID" value="MCL9682678.1"/>
    <property type="molecule type" value="Genomic_DNA"/>
</dbReference>
<feature type="transmembrane region" description="Helical" evidence="8">
    <location>
        <begin position="907"/>
        <end position="927"/>
    </location>
</feature>
<evidence type="ECO:0000256" key="1">
    <source>
        <dbReference type="ARBA" id="ARBA00004429"/>
    </source>
</evidence>
<evidence type="ECO:0000313" key="10">
    <source>
        <dbReference type="Proteomes" id="UP001139721"/>
    </source>
</evidence>
<keyword evidence="6 8" id="KW-1133">Transmembrane helix</keyword>
<reference evidence="9" key="1">
    <citation type="submission" date="2021-11" db="EMBL/GenBank/DDBJ databases">
        <title>Legionella maioricencis sp. nov., a new species isolated from hot water samples in Mallorca.</title>
        <authorList>
            <person name="Crespi S."/>
            <person name="Drasar V."/>
            <person name="Salva-Serra F."/>
            <person name="Jaen-Luchoro D."/>
            <person name="Pineiro-Iglesias B."/>
            <person name="Aliaga F."/>
            <person name="Fernandez-Juarez V."/>
            <person name="Coll G."/>
            <person name="Moore E.R.B."/>
            <person name="Bennasar-Figueras A."/>
        </authorList>
    </citation>
    <scope>NUCLEOTIDE SEQUENCE</scope>
    <source>
        <strain evidence="9">HCPI-6</strain>
    </source>
</reference>
<keyword evidence="2" id="KW-0813">Transport</keyword>
<dbReference type="FunFam" id="3.30.70.1430:FF:000001">
    <property type="entry name" value="Efflux pump membrane transporter"/>
    <property type="match status" value="1"/>
</dbReference>
<dbReference type="FunFam" id="1.20.1640.10:FF:000001">
    <property type="entry name" value="Efflux pump membrane transporter"/>
    <property type="match status" value="1"/>
</dbReference>
<keyword evidence="7 8" id="KW-0472">Membrane</keyword>
<dbReference type="AlphaFoldDB" id="A0A9X2CXM2"/>
<feature type="transmembrane region" description="Helical" evidence="8">
    <location>
        <begin position="933"/>
        <end position="958"/>
    </location>
</feature>
<feature type="transmembrane region" description="Helical" evidence="8">
    <location>
        <begin position="530"/>
        <end position="549"/>
    </location>
</feature>
<dbReference type="PANTHER" id="PTHR32063:SF21">
    <property type="entry name" value="MULTIDRUG RESISTANCE PROTEIN MDTB"/>
    <property type="match status" value="1"/>
</dbReference>
<feature type="transmembrane region" description="Helical" evidence="8">
    <location>
        <begin position="882"/>
        <end position="900"/>
    </location>
</feature>
<evidence type="ECO:0000256" key="5">
    <source>
        <dbReference type="ARBA" id="ARBA00022692"/>
    </source>
</evidence>
<evidence type="ECO:0000256" key="4">
    <source>
        <dbReference type="ARBA" id="ARBA00022519"/>
    </source>
</evidence>
<dbReference type="SUPFAM" id="SSF82693">
    <property type="entry name" value="Multidrug efflux transporter AcrB pore domain, PN1, PN2, PC1 and PC2 subdomains"/>
    <property type="match status" value="3"/>
</dbReference>
<dbReference type="GO" id="GO:0005886">
    <property type="term" value="C:plasma membrane"/>
    <property type="evidence" value="ECO:0007669"/>
    <property type="project" value="UniProtKB-SubCell"/>
</dbReference>
<evidence type="ECO:0000256" key="7">
    <source>
        <dbReference type="ARBA" id="ARBA00023136"/>
    </source>
</evidence>
<keyword evidence="4" id="KW-0997">Cell inner membrane</keyword>
<accession>A0A9X2CXM2</accession>
<evidence type="ECO:0000256" key="2">
    <source>
        <dbReference type="ARBA" id="ARBA00022448"/>
    </source>
</evidence>
<feature type="transmembrane region" description="Helical" evidence="8">
    <location>
        <begin position="431"/>
        <end position="451"/>
    </location>
</feature>
<gene>
    <name evidence="9" type="ORF">LOX96_01075</name>
</gene>
<organism evidence="9 10">
    <name type="scientific">Legionella maioricensis</name>
    <dbReference type="NCBI Taxonomy" id="2896528"/>
    <lineage>
        <taxon>Bacteria</taxon>
        <taxon>Pseudomonadati</taxon>
        <taxon>Pseudomonadota</taxon>
        <taxon>Gammaproteobacteria</taxon>
        <taxon>Legionellales</taxon>
        <taxon>Legionellaceae</taxon>
        <taxon>Legionella</taxon>
    </lineage>
</organism>
<evidence type="ECO:0000256" key="8">
    <source>
        <dbReference type="SAM" id="Phobius"/>
    </source>
</evidence>
<proteinExistence type="predicted"/>
<dbReference type="Gene3D" id="3.30.2090.10">
    <property type="entry name" value="Multidrug efflux transporter AcrB TolC docking domain, DN and DC subdomains"/>
    <property type="match status" value="2"/>
</dbReference>
<dbReference type="Gene3D" id="3.30.70.1430">
    <property type="entry name" value="Multidrug efflux transporter AcrB pore domain"/>
    <property type="match status" value="2"/>
</dbReference>
<evidence type="ECO:0000256" key="3">
    <source>
        <dbReference type="ARBA" id="ARBA00022475"/>
    </source>
</evidence>
<dbReference type="InterPro" id="IPR001036">
    <property type="entry name" value="Acrflvin-R"/>
</dbReference>
<dbReference type="Gene3D" id="3.30.70.1440">
    <property type="entry name" value="Multidrug efflux transporter AcrB pore domain"/>
    <property type="match status" value="1"/>
</dbReference>
<protein>
    <submittedName>
        <fullName evidence="9">Efflux RND transporter permease subunit</fullName>
    </submittedName>
</protein>
<dbReference type="Pfam" id="PF00873">
    <property type="entry name" value="ACR_tran"/>
    <property type="match status" value="1"/>
</dbReference>
<dbReference type="InterPro" id="IPR027463">
    <property type="entry name" value="AcrB_DN_DC_subdom"/>
</dbReference>
<feature type="transmembrane region" description="Helical" evidence="8">
    <location>
        <begin position="360"/>
        <end position="381"/>
    </location>
</feature>